<dbReference type="RefSeq" id="WP_048690332.1">
    <property type="nucleotide sequence ID" value="NZ_KQ130484.1"/>
</dbReference>
<reference evidence="1 2" key="1">
    <citation type="submission" date="2015-04" db="EMBL/GenBank/DDBJ databases">
        <title>Draft Genome Sequence of the Novel Agar-Digesting Marine Bacterium Q1.</title>
        <authorList>
            <person name="Li Y."/>
            <person name="Li D."/>
            <person name="Chen G."/>
            <person name="Du Z."/>
        </authorList>
    </citation>
    <scope>NUCLEOTIDE SEQUENCE [LARGE SCALE GENOMIC DNA]</scope>
    <source>
        <strain evidence="1 2">Q1</strain>
    </source>
</reference>
<sequence length="239" mass="27308">MFKKLVPINSSAHKDIKLKRAPNYDFAKTVHVAPLLAHEFPQASASFPIIFHKNEESGEFHPLALLGLRKEENLLIQDGRWTATYVPASIRRYPFAAASVNGDDENMVVCMDEEAEMFNTEEGDPLFDENGEETEIIKQVKEFMNSYLDREAASRAFVKFLAEKELLLPRTVGYNNQEGERVNMGSFYAFDEAKFNELSDEDFLEMRKRGYLPVAYAILTSMQQMDGLFRLLQETKTAA</sequence>
<dbReference type="EMBL" id="LAZL01000005">
    <property type="protein sequence ID" value="KMT66312.1"/>
    <property type="molecule type" value="Genomic_DNA"/>
</dbReference>
<keyword evidence="2" id="KW-1185">Reference proteome</keyword>
<proteinExistence type="predicted"/>
<dbReference type="InterPro" id="IPR010836">
    <property type="entry name" value="SapC"/>
</dbReference>
<name>A0A0J8GU94_9ALTE</name>
<organism evidence="1 2">
    <name type="scientific">Catenovulum maritimum</name>
    <dbReference type="NCBI Taxonomy" id="1513271"/>
    <lineage>
        <taxon>Bacteria</taxon>
        <taxon>Pseudomonadati</taxon>
        <taxon>Pseudomonadota</taxon>
        <taxon>Gammaproteobacteria</taxon>
        <taxon>Alteromonadales</taxon>
        <taxon>Alteromonadaceae</taxon>
        <taxon>Catenovulum</taxon>
    </lineage>
</organism>
<accession>A0A0J8GU94</accession>
<dbReference type="Pfam" id="PF07277">
    <property type="entry name" value="SapC"/>
    <property type="match status" value="1"/>
</dbReference>
<gene>
    <name evidence="1" type="ORF">XM47_04805</name>
</gene>
<protein>
    <recommendedName>
        <fullName evidence="3">Multidrug transporter</fullName>
    </recommendedName>
</protein>
<evidence type="ECO:0008006" key="3">
    <source>
        <dbReference type="Google" id="ProtNLM"/>
    </source>
</evidence>
<comment type="caution">
    <text evidence="1">The sequence shown here is derived from an EMBL/GenBank/DDBJ whole genome shotgun (WGS) entry which is preliminary data.</text>
</comment>
<evidence type="ECO:0000313" key="2">
    <source>
        <dbReference type="Proteomes" id="UP000037600"/>
    </source>
</evidence>
<dbReference type="AlphaFoldDB" id="A0A0J8GU94"/>
<dbReference type="Proteomes" id="UP000037600">
    <property type="component" value="Unassembled WGS sequence"/>
</dbReference>
<dbReference type="OrthoDB" id="9806524at2"/>
<evidence type="ECO:0000313" key="1">
    <source>
        <dbReference type="EMBL" id="KMT66312.1"/>
    </source>
</evidence>
<dbReference type="STRING" id="1513271.XM47_04805"/>